<comment type="caution">
    <text evidence="1">The sequence shown here is derived from an EMBL/GenBank/DDBJ whole genome shotgun (WGS) entry which is preliminary data.</text>
</comment>
<evidence type="ECO:0000313" key="2">
    <source>
        <dbReference type="Proteomes" id="UP001597058"/>
    </source>
</evidence>
<dbReference type="RefSeq" id="WP_381328807.1">
    <property type="nucleotide sequence ID" value="NZ_JBHTMM010000033.1"/>
</dbReference>
<dbReference type="Proteomes" id="UP001597058">
    <property type="component" value="Unassembled WGS sequence"/>
</dbReference>
<proteinExistence type="predicted"/>
<organism evidence="1 2">
    <name type="scientific">Streptomyces kaempferi</name>
    <dbReference type="NCBI Taxonomy" id="333725"/>
    <lineage>
        <taxon>Bacteria</taxon>
        <taxon>Bacillati</taxon>
        <taxon>Actinomycetota</taxon>
        <taxon>Actinomycetes</taxon>
        <taxon>Kitasatosporales</taxon>
        <taxon>Streptomycetaceae</taxon>
        <taxon>Streptomyces</taxon>
    </lineage>
</organism>
<keyword evidence="2" id="KW-1185">Reference proteome</keyword>
<name>A0ABW3XI34_9ACTN</name>
<protein>
    <submittedName>
        <fullName evidence="1">Uncharacterized protein</fullName>
    </submittedName>
</protein>
<accession>A0ABW3XI34</accession>
<gene>
    <name evidence="1" type="ORF">ACFQ5X_24975</name>
</gene>
<dbReference type="EMBL" id="JBHTMM010000033">
    <property type="protein sequence ID" value="MFD1309098.1"/>
    <property type="molecule type" value="Genomic_DNA"/>
</dbReference>
<sequence length="106" mass="11284">MLATRTSSDPTVAARVTADLHGLPTGRLTARDTAAHIFTADIHELRAWINALGGFVTRQRAGGAVTLWTLHTHTEPRSDGSSTPVLVHALSLTGERIHPDITEAVA</sequence>
<evidence type="ECO:0000313" key="1">
    <source>
        <dbReference type="EMBL" id="MFD1309098.1"/>
    </source>
</evidence>
<reference evidence="2" key="1">
    <citation type="journal article" date="2019" name="Int. J. Syst. Evol. Microbiol.">
        <title>The Global Catalogue of Microorganisms (GCM) 10K type strain sequencing project: providing services to taxonomists for standard genome sequencing and annotation.</title>
        <authorList>
            <consortium name="The Broad Institute Genomics Platform"/>
            <consortium name="The Broad Institute Genome Sequencing Center for Infectious Disease"/>
            <person name="Wu L."/>
            <person name="Ma J."/>
        </authorList>
    </citation>
    <scope>NUCLEOTIDE SEQUENCE [LARGE SCALE GENOMIC DNA]</scope>
    <source>
        <strain evidence="2">CGMCC 4.7020</strain>
    </source>
</reference>